<keyword evidence="3" id="KW-1185">Reference proteome</keyword>
<dbReference type="AlphaFoldDB" id="A0A2M9YC59"/>
<accession>A0A2M9YC59</accession>
<evidence type="ECO:0000313" key="2">
    <source>
        <dbReference type="EMBL" id="PJZ49142.1"/>
    </source>
</evidence>
<name>A0A2M9YC59_9LEPT</name>
<gene>
    <name evidence="2" type="ORF">CH362_11970</name>
</gene>
<feature type="compositionally biased region" description="Basic and acidic residues" evidence="1">
    <location>
        <begin position="9"/>
        <end position="27"/>
    </location>
</feature>
<organism evidence="2 3">
    <name type="scientific">Leptospira saintgironsiae</name>
    <dbReference type="NCBI Taxonomy" id="2023183"/>
    <lineage>
        <taxon>Bacteria</taxon>
        <taxon>Pseudomonadati</taxon>
        <taxon>Spirochaetota</taxon>
        <taxon>Spirochaetia</taxon>
        <taxon>Leptospirales</taxon>
        <taxon>Leptospiraceae</taxon>
        <taxon>Leptospira</taxon>
    </lineage>
</organism>
<comment type="caution">
    <text evidence="2">The sequence shown here is derived from an EMBL/GenBank/DDBJ whole genome shotgun (WGS) entry which is preliminary data.</text>
</comment>
<protein>
    <submittedName>
        <fullName evidence="2">Uncharacterized protein</fullName>
    </submittedName>
</protein>
<dbReference type="EMBL" id="NPDR01000004">
    <property type="protein sequence ID" value="PJZ49142.1"/>
    <property type="molecule type" value="Genomic_DNA"/>
</dbReference>
<dbReference type="Proteomes" id="UP000231926">
    <property type="component" value="Unassembled WGS sequence"/>
</dbReference>
<proteinExistence type="predicted"/>
<feature type="region of interest" description="Disordered" evidence="1">
    <location>
        <begin position="1"/>
        <end position="35"/>
    </location>
</feature>
<reference evidence="2 3" key="1">
    <citation type="submission" date="2017-07" db="EMBL/GenBank/DDBJ databases">
        <title>Leptospira spp. isolated from tropical soils.</title>
        <authorList>
            <person name="Thibeaux R."/>
            <person name="Iraola G."/>
            <person name="Ferres I."/>
            <person name="Bierque E."/>
            <person name="Girault D."/>
            <person name="Soupe-Gilbert M.-E."/>
            <person name="Picardeau M."/>
            <person name="Goarant C."/>
        </authorList>
    </citation>
    <scope>NUCLEOTIDE SEQUENCE [LARGE SCALE GENOMIC DNA]</scope>
    <source>
        <strain evidence="2 3">FH4-C-A2</strain>
    </source>
</reference>
<evidence type="ECO:0000256" key="1">
    <source>
        <dbReference type="SAM" id="MobiDB-lite"/>
    </source>
</evidence>
<sequence length="72" mass="8522">MEAAGLTPQDEKRRFRMFRSEKEKNEKSQFQSAGPIQVRKEFARSEAVNFSTKKAESRDEKVVRLRPDLYEK</sequence>
<evidence type="ECO:0000313" key="3">
    <source>
        <dbReference type="Proteomes" id="UP000231926"/>
    </source>
</evidence>